<evidence type="ECO:0000256" key="2">
    <source>
        <dbReference type="ARBA" id="ARBA00004496"/>
    </source>
</evidence>
<reference evidence="8 9" key="2">
    <citation type="submission" date="2016-08" db="EMBL/GenBank/DDBJ databases">
        <title>Pervasive Adenine N6-methylation of Active Genes in Fungi.</title>
        <authorList>
            <consortium name="DOE Joint Genome Institute"/>
            <person name="Mondo S.J."/>
            <person name="Dannebaum R.O."/>
            <person name="Kuo R.C."/>
            <person name="Labutti K."/>
            <person name="Haridas S."/>
            <person name="Kuo A."/>
            <person name="Salamov A."/>
            <person name="Ahrendt S.R."/>
            <person name="Lipzen A."/>
            <person name="Sullivan W."/>
            <person name="Andreopoulos W.B."/>
            <person name="Clum A."/>
            <person name="Lindquist E."/>
            <person name="Daum C."/>
            <person name="Ramamoorthy G.K."/>
            <person name="Gryganskyi A."/>
            <person name="Culley D."/>
            <person name="Magnuson J.K."/>
            <person name="James T.Y."/>
            <person name="O'Malley M.A."/>
            <person name="Stajich J.E."/>
            <person name="Spatafora J.W."/>
            <person name="Visel A."/>
            <person name="Grigoriev I.V."/>
        </authorList>
    </citation>
    <scope>NUCLEOTIDE SEQUENCE [LARGE SCALE GENOMIC DNA]</scope>
    <source>
        <strain evidence="8 9">S4</strain>
    </source>
</reference>
<feature type="domain" description="HYDIN/VesB/CFA65-like Ig-like" evidence="7">
    <location>
        <begin position="2918"/>
        <end position="3007"/>
    </location>
</feature>
<keyword evidence="3" id="KW-0963">Cytoplasm</keyword>
<keyword evidence="9" id="KW-1185">Reference proteome</keyword>
<dbReference type="SUPFAM" id="SSF49354">
    <property type="entry name" value="PapD-like"/>
    <property type="match status" value="1"/>
</dbReference>
<keyword evidence="4" id="KW-0969">Cilium</keyword>
<dbReference type="Gene3D" id="2.60.40.10">
    <property type="entry name" value="Immunoglobulins"/>
    <property type="match status" value="10"/>
</dbReference>
<feature type="domain" description="HYDIN/VesB/CFA65-like Ig-like" evidence="7">
    <location>
        <begin position="1430"/>
        <end position="1518"/>
    </location>
</feature>
<sequence>LVFQNIITEFLKYFPKDLNNIQEVNDFLNEISIPEIKNLKKYIYQIRNLSNVFHFPQARHSSFKAYVDRLFAILLNRNVNIYIQSEIFYNIYMNYSLTNGNRLRFEKFLRKPIIELGEHIKSITSLYRDTNFIEDIYINEGKNSVLPEIPLEMKFWRSQYYAIWKVWFLRPIDNDILLYDSSQLKTAGYAIKRKEQLFKYVRQKNDGSLEAKLEVNLPYKLNTIPSLEKNEYLIFKPVPIQMNEIYSLEIEIDNKTIVFNQFPFIKVFYLKNKTFNKVKFQFQVYPFESFRVEPSYGELMPKKRIKIIIKYIYNNKAYNSCSNINGFIKLRSFRGYPIERINLIGITLPSIKINTKELDFGMVPPQTERMNFFVIKNLKNELNICNIFILEKKYSSLFIISEKQVTIEKNDSKIITLTLSIPKVGEINCKCVITTKMGEIYFIKLKAVVDYSIDIDKKINFGPTDIYYKSSSKKINIENKDPIYPLSIPLIPSSKEIVINNNEQVILKPKEKKQIKIEFNSMITGTRNEKVEINNPISNVNNININALSGPIVLIPIFEEVGFPITFPFTEASIKIPLINVIDEKVKCLVTLPKNTPFNISLFNNESALLPHNNTNSTIKDLYFEIKERSTIFIKVTYCSWTQGLFRVNLNFELDYPYKLHLYNICLTACCVSKSKKSYDKEKMARIRKFFNNRFDCPLFKGTEPDNIESMYKDNSSKVLVIPSQFSVMSKYIFLEDKDELLNGEKFKKLLDNTENNFDNDQFKNNVDQPYHIFISGPFITDISLDGVLKAYSYLYIPLYLDYKRFSNLINKENYYYTCFGHISIMDENYLMGSVCTLLQGFNNTMIDYEVGKNSYSPTTIDFPICEQYHKNKKVIYLRNKTNYNIQYDIELNDIESNIYKNRNPSTENEDCLNKEINYNNIQEDNSTVFKFQKPNGSNIIKPFEIIPLEITCMSFSLGSFKALMKIKYNSPNIFKNSIDTLKKEDDEYTEYYKNISKRDILDGQFYAPNILFSSLVGTPEISISKELLYFGDIMIGNSSKKDLFVINKGIPLDLYFYTLSPYIMGNSKLFLNFKGKDNNLILFEGKQTGIFNSYLITKYNNRLEFIPLSAYCGKMKIETNIGQLIRNVNVGSKNFKDNFWEHSDLALDYNSIEVSKFKSLEFIIYNKGTIDISLSDIIASNDNIITWHIKEDKQDNYNILYNSKLLLSDNSIINKNEYYEEMELDWDEISYVMEKQNISSNKLIKNNKSNFPIIISPNESVKLIITAWGFKEGKFKETLDFVIDIGISHEIYTLYLKGDISHPLSLKKKSVEFGIVPVNKTSNVIITFSNDSNRLVKWWIEFIETKYNILNAKKRKEGKETSSSIIHPFKVFPDKGEIGAKKTQNIEIKFMPNIPQCDIETKVVIRTNIFDRIPLRLHGIGGSVILKTSITNVDFGCCAVGSKQVVPITISNVGLIYSRFSTECTNECFKADPEFGVIKNGETIIIRLSYNPTISDEIHKGYFKLIPENSSDNKPIYISLNGMSGYPDIVINKKIIDFGYTVLRGKNVKSLVIRNKGSVPGVLNFTSKHLGLSIEEVDESDNIVIEPKSKKKIHVIYVPTKMEVLNTHGVFSNVKLKAESILVNFKAVVCQPKLVIDPPDFYSIIDFGICHIDNTYEKKITISNEGIIDLKYNIKMDFEQYNKRINDENDDNDEYDDDDDDEKEDNNNLKINKLSSDSQKAIVILKFSPSENKNYRFNYSLNYGFQPICGSISGIGGIGNIKFYPKVDSINFGICRINKDIIKKVYIKNIGNIGEKFIIRPIIPDTPEDIYRKDIEFLNENSFDDNNLKLSNENQIIKDEKNLLLWESYLKDMGLKLLNYGGICNPNEEKSIDFIYHPIPDKDLNVTFKLYTKRKSEEIVIIGRSGKSILKLYDINDNEISLKKGIKFGMKSVDSINKMYLKLQNEGDFGIDFMINKSIKKIFEVYPETGYIPPNSSLILTLIFFPKEENIFKWCLNIMWEDGIIKVPVHAKSGTGKINITFPAIYEDNTSVIKEKVDNEYSYIMKFSPIPLHSYASKNFFVYNSGIVGVDVEFKITGEAFTLAFTSEIQKYNENTLGTLIINNKKNTNNVKYDWKKELNIHIPSHHYIEISCRYYAENEFNIKEKIYINSSCYYGIINVSGKGGTVLISHNGNLEFNDINAKYTYSKNIVLRNMGTIDTKLSFKWTMSSHKHYKNVTPGKIHFSNTFDSDDPRSEIIRNYLIIRNKLKSNSKDIQMSVLDETKKYANIKKGNNYYWEILRLNILSKYFDNDSSNLINYMKKFEKDKVFNSFIKSFVVIIDMIGRHRYKRKKNLFKYIENTPITSQSLSNIVSYMRVLPEEIILPANQNVTINVDLNLEDEMDYIATLHCISNFSVVEEHLIPLIANPKHISILCDMNKIDFSTQSIGETEIITKEFKNVGSKDIAYTINSNNEGLRIIPDEGELKQGESVDVKFIFQPMTERVQSYPIIFQPELSQPIRLQFFGAGGYSQISLKNGSTYEFGNCVIGKKLDVFLPIENKGTAVLKINTIILYSNGTFSEGPDWPNERIFVEPKTTYRLPLVFKPDNEKPPPATVSIITPLENYEINLSGVGKDAMIIISSLYLEYNDCIIGNQYEQKVILRNTGDVFYPVTMELNDILPGIKFFPDKFSIPPFSSYEVTIQFKPTIEINKNIFVDVNSPYSKNQIRLKLHSGYVKLFMEKNVYNFGMFEMSTVPKMKFDVKNVGTIGTHYSIVHRGSCSNIQFTNRTGFIKPNESNTVKMSFINTYKHFGPFNEIFDIKTDLIDSVYPFKVIGDCNHALIHPQEISTVDLGLCPIFEYTKKNLTLKNYGRYPLTFKLKVVYPIQCNVTKGVLNENESQIIKFSWMPTGGYLLHSTATLSSNAGNHTISIIGKGTLPKINISSDRIDYGICAMNCTYEKTLTITNVGLVKFKWSIQQQNQDFTLSIKEGELNVNESIDVKINFVPKCLKCYQSLLYLECKGLTSREIQLVGVGGNMKFYISPRIVDMGICPKGLLISGSFTIKSKGEVTIYANFSEGKSVNKNNMIMTPKPVILLPGKSEICKFDIIPNDEGPFEYRLIISTKEKTYKIKIIGI</sequence>
<protein>
    <recommendedName>
        <fullName evidence="7">HYDIN/VesB/CFA65-like Ig-like domain-containing protein</fullName>
    </recommendedName>
</protein>
<reference evidence="8 9" key="1">
    <citation type="submission" date="2016-08" db="EMBL/GenBank/DDBJ databases">
        <title>A Parts List for Fungal Cellulosomes Revealed by Comparative Genomics.</title>
        <authorList>
            <consortium name="DOE Joint Genome Institute"/>
            <person name="Haitjema C.H."/>
            <person name="Gilmore S.P."/>
            <person name="Henske J.K."/>
            <person name="Solomon K.V."/>
            <person name="De Groot R."/>
            <person name="Kuo A."/>
            <person name="Mondo S.J."/>
            <person name="Salamov A.A."/>
            <person name="Labutti K."/>
            <person name="Zhao Z."/>
            <person name="Chiniquy J."/>
            <person name="Barry K."/>
            <person name="Brewer H.M."/>
            <person name="Purvine S.O."/>
            <person name="Wright A.T."/>
            <person name="Boxma B."/>
            <person name="Van Alen T."/>
            <person name="Hackstein J.H."/>
            <person name="Baker S.E."/>
            <person name="Grigoriev I.V."/>
            <person name="O'Malley M.A."/>
        </authorList>
    </citation>
    <scope>NUCLEOTIDE SEQUENCE [LARGE SCALE GENOMIC DNA]</scope>
    <source>
        <strain evidence="8 9">S4</strain>
    </source>
</reference>
<dbReference type="InterPro" id="IPR008962">
    <property type="entry name" value="PapD-like_sf"/>
</dbReference>
<dbReference type="InterPro" id="IPR033305">
    <property type="entry name" value="Hydin-like"/>
</dbReference>
<dbReference type="InterPro" id="IPR013783">
    <property type="entry name" value="Ig-like_fold"/>
</dbReference>
<evidence type="ECO:0000256" key="5">
    <source>
        <dbReference type="ARBA" id="ARBA00023273"/>
    </source>
</evidence>
<dbReference type="PANTHER" id="PTHR23053:SF0">
    <property type="entry name" value="HYDROCEPHALUS-INDUCING PROTEIN HOMOLOG"/>
    <property type="match status" value="1"/>
</dbReference>
<evidence type="ECO:0000256" key="6">
    <source>
        <dbReference type="SAM" id="MobiDB-lite"/>
    </source>
</evidence>
<dbReference type="GO" id="GO:1904158">
    <property type="term" value="P:axonemal central apparatus assembly"/>
    <property type="evidence" value="ECO:0007669"/>
    <property type="project" value="TreeGrafter"/>
</dbReference>
<keyword evidence="5" id="KW-0966">Cell projection</keyword>
<evidence type="ECO:0000256" key="4">
    <source>
        <dbReference type="ARBA" id="ARBA00023069"/>
    </source>
</evidence>
<dbReference type="Proteomes" id="UP000193944">
    <property type="component" value="Unassembled WGS sequence"/>
</dbReference>
<evidence type="ECO:0000313" key="9">
    <source>
        <dbReference type="Proteomes" id="UP000193944"/>
    </source>
</evidence>
<accession>A0A1Y1X8V4</accession>
<comment type="caution">
    <text evidence="8">The sequence shown here is derived from an EMBL/GenBank/DDBJ whole genome shotgun (WGS) entry which is preliminary data.</text>
</comment>
<proteinExistence type="predicted"/>
<dbReference type="GO" id="GO:0003341">
    <property type="term" value="P:cilium movement"/>
    <property type="evidence" value="ECO:0007669"/>
    <property type="project" value="TreeGrafter"/>
</dbReference>
<dbReference type="OrthoDB" id="5538672at2759"/>
<gene>
    <name evidence="8" type="ORF">BCR32DRAFT_195791</name>
</gene>
<dbReference type="GO" id="GO:0005930">
    <property type="term" value="C:axoneme"/>
    <property type="evidence" value="ECO:0007669"/>
    <property type="project" value="TreeGrafter"/>
</dbReference>
<feature type="compositionally biased region" description="Acidic residues" evidence="6">
    <location>
        <begin position="1689"/>
        <end position="1705"/>
    </location>
</feature>
<evidence type="ECO:0000256" key="1">
    <source>
        <dbReference type="ARBA" id="ARBA00004138"/>
    </source>
</evidence>
<name>A0A1Y1X8V4_9FUNG</name>
<feature type="non-terminal residue" evidence="8">
    <location>
        <position position="1"/>
    </location>
</feature>
<dbReference type="Pfam" id="PF22544">
    <property type="entry name" value="HYDIN_VesB_CFA65-like_Ig"/>
    <property type="match status" value="2"/>
</dbReference>
<dbReference type="InterPro" id="IPR053879">
    <property type="entry name" value="HYDIN_VesB_CFA65-like_Ig"/>
</dbReference>
<evidence type="ECO:0000313" key="8">
    <source>
        <dbReference type="EMBL" id="ORX82149.1"/>
    </source>
</evidence>
<organism evidence="8 9">
    <name type="scientific">Anaeromyces robustus</name>
    <dbReference type="NCBI Taxonomy" id="1754192"/>
    <lineage>
        <taxon>Eukaryota</taxon>
        <taxon>Fungi</taxon>
        <taxon>Fungi incertae sedis</taxon>
        <taxon>Chytridiomycota</taxon>
        <taxon>Chytridiomycota incertae sedis</taxon>
        <taxon>Neocallimastigomycetes</taxon>
        <taxon>Neocallimastigales</taxon>
        <taxon>Neocallimastigaceae</taxon>
        <taxon>Anaeromyces</taxon>
    </lineage>
</organism>
<feature type="non-terminal residue" evidence="8">
    <location>
        <position position="3115"/>
    </location>
</feature>
<dbReference type="EMBL" id="MCFG01000102">
    <property type="protein sequence ID" value="ORX82149.1"/>
    <property type="molecule type" value="Genomic_DNA"/>
</dbReference>
<evidence type="ECO:0000259" key="7">
    <source>
        <dbReference type="Pfam" id="PF22544"/>
    </source>
</evidence>
<evidence type="ECO:0000256" key="3">
    <source>
        <dbReference type="ARBA" id="ARBA00022490"/>
    </source>
</evidence>
<comment type="subcellular location">
    <subcellularLocation>
        <location evidence="1">Cell projection</location>
        <location evidence="1">Cilium</location>
    </subcellularLocation>
    <subcellularLocation>
        <location evidence="2">Cytoplasm</location>
    </subcellularLocation>
</comment>
<dbReference type="PANTHER" id="PTHR23053">
    <property type="entry name" value="DLEC1 DELETED IN LUNG AND ESOPHAGEAL CANCER 1"/>
    <property type="match status" value="1"/>
</dbReference>
<feature type="region of interest" description="Disordered" evidence="6">
    <location>
        <begin position="1686"/>
        <end position="1711"/>
    </location>
</feature>